<proteinExistence type="inferred from homology"/>
<evidence type="ECO:0000256" key="4">
    <source>
        <dbReference type="ARBA" id="ARBA00038314"/>
    </source>
</evidence>
<keyword evidence="6" id="KW-1185">Reference proteome</keyword>
<dbReference type="Proteomes" id="UP000799772">
    <property type="component" value="Unassembled WGS sequence"/>
</dbReference>
<organism evidence="5 6">
    <name type="scientific">Rhizodiscina lignyota</name>
    <dbReference type="NCBI Taxonomy" id="1504668"/>
    <lineage>
        <taxon>Eukaryota</taxon>
        <taxon>Fungi</taxon>
        <taxon>Dikarya</taxon>
        <taxon>Ascomycota</taxon>
        <taxon>Pezizomycotina</taxon>
        <taxon>Dothideomycetes</taxon>
        <taxon>Pleosporomycetidae</taxon>
        <taxon>Aulographales</taxon>
        <taxon>Rhizodiscinaceae</taxon>
        <taxon>Rhizodiscina</taxon>
    </lineage>
</organism>
<protein>
    <recommendedName>
        <fullName evidence="7">Methyltransferase domain-containing protein</fullName>
    </recommendedName>
</protein>
<comment type="caution">
    <text evidence="5">The sequence shown here is derived from an EMBL/GenBank/DDBJ whole genome shotgun (WGS) entry which is preliminary data.</text>
</comment>
<comment type="similarity">
    <text evidence="4">Belongs to the class I-like SAM-binding methyltransferase superfamily.</text>
</comment>
<evidence type="ECO:0000256" key="3">
    <source>
        <dbReference type="ARBA" id="ARBA00022691"/>
    </source>
</evidence>
<dbReference type="OrthoDB" id="2094832at2759"/>
<evidence type="ECO:0000256" key="1">
    <source>
        <dbReference type="ARBA" id="ARBA00005179"/>
    </source>
</evidence>
<comment type="pathway">
    <text evidence="1">Secondary metabolite biosynthesis.</text>
</comment>
<dbReference type="PANTHER" id="PTHR35897:SF1">
    <property type="entry name" value="METHYLTRANSFERASE AUSD"/>
    <property type="match status" value="1"/>
</dbReference>
<evidence type="ECO:0000256" key="2">
    <source>
        <dbReference type="ARBA" id="ARBA00022679"/>
    </source>
</evidence>
<evidence type="ECO:0008006" key="7">
    <source>
        <dbReference type="Google" id="ProtNLM"/>
    </source>
</evidence>
<dbReference type="Gene3D" id="3.40.50.150">
    <property type="entry name" value="Vaccinia Virus protein VP39"/>
    <property type="match status" value="1"/>
</dbReference>
<dbReference type="InterPro" id="IPR051654">
    <property type="entry name" value="Meroterpenoid_MTases"/>
</dbReference>
<keyword evidence="2" id="KW-0808">Transferase</keyword>
<dbReference type="AlphaFoldDB" id="A0A9P4I636"/>
<accession>A0A9P4I636</accession>
<gene>
    <name evidence="5" type="ORF">NA57DRAFT_78633</name>
</gene>
<reference evidence="5" key="1">
    <citation type="journal article" date="2020" name="Stud. Mycol.">
        <title>101 Dothideomycetes genomes: a test case for predicting lifestyles and emergence of pathogens.</title>
        <authorList>
            <person name="Haridas S."/>
            <person name="Albert R."/>
            <person name="Binder M."/>
            <person name="Bloem J."/>
            <person name="Labutti K."/>
            <person name="Salamov A."/>
            <person name="Andreopoulos B."/>
            <person name="Baker S."/>
            <person name="Barry K."/>
            <person name="Bills G."/>
            <person name="Bluhm B."/>
            <person name="Cannon C."/>
            <person name="Castanera R."/>
            <person name="Culley D."/>
            <person name="Daum C."/>
            <person name="Ezra D."/>
            <person name="Gonzalez J."/>
            <person name="Henrissat B."/>
            <person name="Kuo A."/>
            <person name="Liang C."/>
            <person name="Lipzen A."/>
            <person name="Lutzoni F."/>
            <person name="Magnuson J."/>
            <person name="Mondo S."/>
            <person name="Nolan M."/>
            <person name="Ohm R."/>
            <person name="Pangilinan J."/>
            <person name="Park H.-J."/>
            <person name="Ramirez L."/>
            <person name="Alfaro M."/>
            <person name="Sun H."/>
            <person name="Tritt A."/>
            <person name="Yoshinaga Y."/>
            <person name="Zwiers L.-H."/>
            <person name="Turgeon B."/>
            <person name="Goodwin S."/>
            <person name="Spatafora J."/>
            <person name="Crous P."/>
            <person name="Grigoriev I."/>
        </authorList>
    </citation>
    <scope>NUCLEOTIDE SEQUENCE</scope>
    <source>
        <strain evidence="5">CBS 133067</strain>
    </source>
</reference>
<dbReference type="PANTHER" id="PTHR35897">
    <property type="entry name" value="METHYLTRANSFERASE AUSD"/>
    <property type="match status" value="1"/>
</dbReference>
<name>A0A9P4I636_9PEZI</name>
<dbReference type="EMBL" id="ML978130">
    <property type="protein sequence ID" value="KAF2095856.1"/>
    <property type="molecule type" value="Genomic_DNA"/>
</dbReference>
<keyword evidence="3" id="KW-0949">S-adenosyl-L-methionine</keyword>
<dbReference type="InterPro" id="IPR029063">
    <property type="entry name" value="SAM-dependent_MTases_sf"/>
</dbReference>
<dbReference type="GO" id="GO:0016740">
    <property type="term" value="F:transferase activity"/>
    <property type="evidence" value="ECO:0007669"/>
    <property type="project" value="UniProtKB-KW"/>
</dbReference>
<evidence type="ECO:0000313" key="6">
    <source>
        <dbReference type="Proteomes" id="UP000799772"/>
    </source>
</evidence>
<evidence type="ECO:0000313" key="5">
    <source>
        <dbReference type="EMBL" id="KAF2095856.1"/>
    </source>
</evidence>
<sequence>MADSVLPQQADLSPEEKRKNPFHLEFYGAKPNVVKDSSRALLREYSKIPNEEIDEWLQKIRQEAFSIFPYPCIGMYRFLDLMLPSTSVYDEVLMRIKDGEKFLDLGCCFGQEIRQLVFDGALPENLYRCDLHDEFLQLGYKLFEDTPETMKATFFPAGVFDDSSVLTKHYGKFSIIYTGSFFHLFDYNQQLAIAHRVIQLLAPKPDTLVIGQQLGNDPPGLAALSGFKGERPRYRHNSESWKELWDRVGKEVGMKFRTEVVVGSPCEGVQTAEKGLMQKREDEGAIRMRLYQDFGYYIPQRNGNPITRCIIYSLPTGTALQMLDYDNQHEH</sequence>
<dbReference type="SUPFAM" id="SSF53335">
    <property type="entry name" value="S-adenosyl-L-methionine-dependent methyltransferases"/>
    <property type="match status" value="1"/>
</dbReference>